<keyword evidence="5" id="KW-0472">Membrane</keyword>
<evidence type="ECO:0000256" key="1">
    <source>
        <dbReference type="ARBA" id="ARBA00023015"/>
    </source>
</evidence>
<dbReference type="RefSeq" id="WP_220219897.1">
    <property type="nucleotide sequence ID" value="NZ_CP048268.1"/>
</dbReference>
<reference evidence="7 8" key="1">
    <citation type="submission" date="2020-01" db="EMBL/GenBank/DDBJ databases">
        <title>Vast differences in strain-level diversity in the gut microbiota of two closely related honey bee species.</title>
        <authorList>
            <person name="Ellegaard K.M."/>
            <person name="Suenami S."/>
            <person name="Miyazaki R."/>
            <person name="Engel P."/>
        </authorList>
    </citation>
    <scope>NUCLEOTIDE SEQUENCE [LARGE SCALE GENOMIC DNA]</scope>
    <source>
        <strain evidence="7 8">ESL0416</strain>
    </source>
</reference>
<keyword evidence="8" id="KW-1185">Reference proteome</keyword>
<evidence type="ECO:0000256" key="2">
    <source>
        <dbReference type="ARBA" id="ARBA00023125"/>
    </source>
</evidence>
<feature type="transmembrane region" description="Helical" evidence="5">
    <location>
        <begin position="103"/>
        <end position="124"/>
    </location>
</feature>
<evidence type="ECO:0000256" key="3">
    <source>
        <dbReference type="ARBA" id="ARBA00023163"/>
    </source>
</evidence>
<feature type="domain" description="HTH luxR-type" evidence="6">
    <location>
        <begin position="266"/>
        <end position="331"/>
    </location>
</feature>
<feature type="transmembrane region" description="Helical" evidence="5">
    <location>
        <begin position="68"/>
        <end position="91"/>
    </location>
</feature>
<dbReference type="InterPro" id="IPR000792">
    <property type="entry name" value="Tscrpt_reg_LuxR_C"/>
</dbReference>
<proteinExistence type="predicted"/>
<dbReference type="CDD" id="cd06170">
    <property type="entry name" value="LuxR_C_like"/>
    <property type="match status" value="1"/>
</dbReference>
<dbReference type="InterPro" id="IPR016032">
    <property type="entry name" value="Sig_transdc_resp-reg_C-effctor"/>
</dbReference>
<feature type="transmembrane region" description="Helical" evidence="5">
    <location>
        <begin position="6"/>
        <end position="28"/>
    </location>
</feature>
<protein>
    <recommendedName>
        <fullName evidence="6">HTH luxR-type domain-containing protein</fullName>
    </recommendedName>
</protein>
<dbReference type="PANTHER" id="PTHR44688:SF16">
    <property type="entry name" value="DNA-BINDING TRANSCRIPTIONAL ACTIVATOR DEVR_DOSR"/>
    <property type="match status" value="1"/>
</dbReference>
<dbReference type="SUPFAM" id="SSF46894">
    <property type="entry name" value="C-terminal effector domain of the bipartite response regulators"/>
    <property type="match status" value="1"/>
</dbReference>
<keyword evidence="4" id="KW-0175">Coiled coil</keyword>
<evidence type="ECO:0000259" key="6">
    <source>
        <dbReference type="PROSITE" id="PS50043"/>
    </source>
</evidence>
<dbReference type="EMBL" id="CP048268">
    <property type="protein sequence ID" value="QYN53099.1"/>
    <property type="molecule type" value="Genomic_DNA"/>
</dbReference>
<dbReference type="PROSITE" id="PS00622">
    <property type="entry name" value="HTH_LUXR_1"/>
    <property type="match status" value="1"/>
</dbReference>
<evidence type="ECO:0000256" key="5">
    <source>
        <dbReference type="SAM" id="Phobius"/>
    </source>
</evidence>
<name>A0ABX8W773_9LACO</name>
<accession>A0ABX8W773</accession>
<feature type="transmembrane region" description="Helical" evidence="5">
    <location>
        <begin position="202"/>
        <end position="225"/>
    </location>
</feature>
<gene>
    <name evidence="7" type="ORF">GYM71_06545</name>
</gene>
<feature type="coiled-coil region" evidence="4">
    <location>
        <begin position="227"/>
        <end position="261"/>
    </location>
</feature>
<keyword evidence="2" id="KW-0238">DNA-binding</keyword>
<dbReference type="PRINTS" id="PR00038">
    <property type="entry name" value="HTHLUXR"/>
</dbReference>
<keyword evidence="1" id="KW-0805">Transcription regulation</keyword>
<organism evidence="7 8">
    <name type="scientific">Lactobacillus panisapium</name>
    <dbReference type="NCBI Taxonomy" id="2012495"/>
    <lineage>
        <taxon>Bacteria</taxon>
        <taxon>Bacillati</taxon>
        <taxon>Bacillota</taxon>
        <taxon>Bacilli</taxon>
        <taxon>Lactobacillales</taxon>
        <taxon>Lactobacillaceae</taxon>
        <taxon>Lactobacillus</taxon>
    </lineage>
</organism>
<feature type="transmembrane region" description="Helical" evidence="5">
    <location>
        <begin position="130"/>
        <end position="150"/>
    </location>
</feature>
<keyword evidence="5" id="KW-0812">Transmembrane</keyword>
<dbReference type="PROSITE" id="PS50043">
    <property type="entry name" value="HTH_LUXR_2"/>
    <property type="match status" value="1"/>
</dbReference>
<dbReference type="SMART" id="SM00421">
    <property type="entry name" value="HTH_LUXR"/>
    <property type="match status" value="1"/>
</dbReference>
<feature type="transmembrane region" description="Helical" evidence="5">
    <location>
        <begin position="35"/>
        <end position="56"/>
    </location>
</feature>
<dbReference type="Proteomes" id="UP000826550">
    <property type="component" value="Chromosome"/>
</dbReference>
<dbReference type="PANTHER" id="PTHR44688">
    <property type="entry name" value="DNA-BINDING TRANSCRIPTIONAL ACTIVATOR DEVR_DOSR"/>
    <property type="match status" value="1"/>
</dbReference>
<keyword evidence="3" id="KW-0804">Transcription</keyword>
<evidence type="ECO:0000256" key="4">
    <source>
        <dbReference type="SAM" id="Coils"/>
    </source>
</evidence>
<dbReference type="Pfam" id="PF00196">
    <property type="entry name" value="GerE"/>
    <property type="match status" value="1"/>
</dbReference>
<keyword evidence="5" id="KW-1133">Transmembrane helix</keyword>
<evidence type="ECO:0000313" key="8">
    <source>
        <dbReference type="Proteomes" id="UP000826550"/>
    </source>
</evidence>
<feature type="transmembrane region" description="Helical" evidence="5">
    <location>
        <begin position="170"/>
        <end position="190"/>
    </location>
</feature>
<dbReference type="Gene3D" id="1.10.10.10">
    <property type="entry name" value="Winged helix-like DNA-binding domain superfamily/Winged helix DNA-binding domain"/>
    <property type="match status" value="1"/>
</dbReference>
<evidence type="ECO:0000313" key="7">
    <source>
        <dbReference type="EMBL" id="QYN53099.1"/>
    </source>
</evidence>
<dbReference type="InterPro" id="IPR036388">
    <property type="entry name" value="WH-like_DNA-bd_sf"/>
</dbReference>
<sequence length="333" mass="38958">MQEIFVYIYNILFIILYLWVINVAGYAYKATGNNFFYYAVLLYVILIIDSTTAFSFDILKMSNSWLQINNRAYCLIRILIYLIGGCCYVKLMSSMLLQKPRFFFYLPIIGVTLVDMVAVLGFYNNFDTSILQRSVQDTGILFLCLIYAIYSKKLNRAIHYKQNYDKAVGLTAVLMILSVIEGVVFFIIHGLDIPAFSELLSYMKIIGFNEDLFSIIISLLIIWFAKKEEEIANKNQLENLVQQKMNQYQAMIHEKENANEENQVIDFCKYYKMTKRESEILRLVLKGKKNQEIADELFISVGTVKSHIYSIYKKLEVDRRSQLMHIFMEYQGK</sequence>